<evidence type="ECO:0000256" key="3">
    <source>
        <dbReference type="RuleBase" id="RU000363"/>
    </source>
</evidence>
<comment type="similarity">
    <text evidence="1 3">Belongs to the short-chain dehydrogenases/reductases (SDR) family.</text>
</comment>
<accession>A0ABV7HJI1</accession>
<dbReference type="GO" id="GO:0016491">
    <property type="term" value="F:oxidoreductase activity"/>
    <property type="evidence" value="ECO:0007669"/>
    <property type="project" value="UniProtKB-KW"/>
</dbReference>
<gene>
    <name evidence="4" type="ORF">ACFOEB_02385</name>
</gene>
<dbReference type="EC" id="1.-.-.-" evidence="4"/>
<organism evidence="4 5">
    <name type="scientific">Gilvimarinus japonicus</name>
    <dbReference type="NCBI Taxonomy" id="1796469"/>
    <lineage>
        <taxon>Bacteria</taxon>
        <taxon>Pseudomonadati</taxon>
        <taxon>Pseudomonadota</taxon>
        <taxon>Gammaproteobacteria</taxon>
        <taxon>Cellvibrionales</taxon>
        <taxon>Cellvibrionaceae</taxon>
        <taxon>Gilvimarinus</taxon>
    </lineage>
</organism>
<dbReference type="PANTHER" id="PTHR44196:SF1">
    <property type="entry name" value="DEHYDROGENASE_REDUCTASE SDR FAMILY MEMBER 7B"/>
    <property type="match status" value="1"/>
</dbReference>
<dbReference type="PROSITE" id="PS00061">
    <property type="entry name" value="ADH_SHORT"/>
    <property type="match status" value="1"/>
</dbReference>
<dbReference type="Proteomes" id="UP001595548">
    <property type="component" value="Unassembled WGS sequence"/>
</dbReference>
<keyword evidence="2 4" id="KW-0560">Oxidoreductase</keyword>
<evidence type="ECO:0000313" key="5">
    <source>
        <dbReference type="Proteomes" id="UP001595548"/>
    </source>
</evidence>
<sequence>MTALTELPDAHKADASAEISWITGASSGLGRALALQLAQQGHWVIASARNAQALTQLAADNPGPGRILTVALDVTERDSLRAASDLISAKLGRIDRLIANAGGCEYLDFPNPDWRAIERVFAVNFNGAVASIEAALPLLRLNHRRGHIVGVVSQVVKAPFTRAEAYGASKAALGYFLDSLRLDLAPEIDVTAIYPGFVDTPLTAKNDFSMPFLMDADDAAERMARAINKRAINMSFPRRLSSMLWLARRLPGLWRRAMSNKNTSENTP</sequence>
<dbReference type="InterPro" id="IPR020904">
    <property type="entry name" value="Sc_DH/Rdtase_CS"/>
</dbReference>
<reference evidence="5" key="1">
    <citation type="journal article" date="2019" name="Int. J. Syst. Evol. Microbiol.">
        <title>The Global Catalogue of Microorganisms (GCM) 10K type strain sequencing project: providing services to taxonomists for standard genome sequencing and annotation.</title>
        <authorList>
            <consortium name="The Broad Institute Genomics Platform"/>
            <consortium name="The Broad Institute Genome Sequencing Center for Infectious Disease"/>
            <person name="Wu L."/>
            <person name="Ma J."/>
        </authorList>
    </citation>
    <scope>NUCLEOTIDE SEQUENCE [LARGE SCALE GENOMIC DNA]</scope>
    <source>
        <strain evidence="5">KCTC 52141</strain>
    </source>
</reference>
<dbReference type="InterPro" id="IPR002347">
    <property type="entry name" value="SDR_fam"/>
</dbReference>
<dbReference type="InterPro" id="IPR036291">
    <property type="entry name" value="NAD(P)-bd_dom_sf"/>
</dbReference>
<dbReference type="PANTHER" id="PTHR44196">
    <property type="entry name" value="DEHYDROGENASE/REDUCTASE SDR FAMILY MEMBER 7B"/>
    <property type="match status" value="1"/>
</dbReference>
<dbReference type="EMBL" id="JBHRTL010000003">
    <property type="protein sequence ID" value="MFC3154034.1"/>
    <property type="molecule type" value="Genomic_DNA"/>
</dbReference>
<evidence type="ECO:0000313" key="4">
    <source>
        <dbReference type="EMBL" id="MFC3154034.1"/>
    </source>
</evidence>
<dbReference type="PRINTS" id="PR00081">
    <property type="entry name" value="GDHRDH"/>
</dbReference>
<comment type="caution">
    <text evidence="4">The sequence shown here is derived from an EMBL/GenBank/DDBJ whole genome shotgun (WGS) entry which is preliminary data.</text>
</comment>
<dbReference type="SUPFAM" id="SSF51735">
    <property type="entry name" value="NAD(P)-binding Rossmann-fold domains"/>
    <property type="match status" value="1"/>
</dbReference>
<evidence type="ECO:0000256" key="2">
    <source>
        <dbReference type="ARBA" id="ARBA00023002"/>
    </source>
</evidence>
<protein>
    <submittedName>
        <fullName evidence="4">SDR family NAD(P)-dependent oxidoreductase</fullName>
        <ecNumber evidence="4">1.-.-.-</ecNumber>
    </submittedName>
</protein>
<keyword evidence="5" id="KW-1185">Reference proteome</keyword>
<dbReference type="Pfam" id="PF00106">
    <property type="entry name" value="adh_short"/>
    <property type="match status" value="1"/>
</dbReference>
<name>A0ABV7HJI1_9GAMM</name>
<evidence type="ECO:0000256" key="1">
    <source>
        <dbReference type="ARBA" id="ARBA00006484"/>
    </source>
</evidence>
<dbReference type="PRINTS" id="PR00080">
    <property type="entry name" value="SDRFAMILY"/>
</dbReference>
<dbReference type="RefSeq" id="WP_339617451.1">
    <property type="nucleotide sequence ID" value="NZ_AP031500.1"/>
</dbReference>
<dbReference type="Gene3D" id="3.40.50.720">
    <property type="entry name" value="NAD(P)-binding Rossmann-like Domain"/>
    <property type="match status" value="1"/>
</dbReference>
<proteinExistence type="inferred from homology"/>